<comment type="caution">
    <text evidence="2">The sequence shown here is derived from an EMBL/GenBank/DDBJ whole genome shotgun (WGS) entry which is preliminary data.</text>
</comment>
<gene>
    <name evidence="2" type="ORF">GWK10_17275</name>
</gene>
<dbReference type="Proteomes" id="UP000474296">
    <property type="component" value="Unassembled WGS sequence"/>
</dbReference>
<dbReference type="SUPFAM" id="SSF48317">
    <property type="entry name" value="Acid phosphatase/Vanadium-dependent haloperoxidase"/>
    <property type="match status" value="1"/>
</dbReference>
<dbReference type="AlphaFoldDB" id="A0A6M0CYY1"/>
<dbReference type="Pfam" id="PF01569">
    <property type="entry name" value="PAP2"/>
    <property type="match status" value="1"/>
</dbReference>
<sequence length="241" mass="26833">MGNVFGGVGYAYSRPLYWKGSQFRNFGLFAGGVGALYLIDDEARTFFADLEEDVPKPVREFGWYFGNPQNNYAFTGSVYLVGLFTKNEKLRRTGVLMMSSATAAGFLQQLTKSLVGRARPTTELGKNYFQPFGGESGLRSFPSGHLVMGLTIAYAAAKQFENPWVKAGFITLGSIPGLSRLLNEQHWLTDIATSAVMSIFIVEAVDQYLDRKYDEKYNNDTKKLSWNLSFGLNQVGVNITF</sequence>
<evidence type="ECO:0000313" key="2">
    <source>
        <dbReference type="EMBL" id="NER18970.1"/>
    </source>
</evidence>
<evidence type="ECO:0000259" key="1">
    <source>
        <dbReference type="SMART" id="SM00014"/>
    </source>
</evidence>
<accession>A0A6M0CYY1</accession>
<name>A0A6M0CYY1_9FLAO</name>
<keyword evidence="3" id="KW-1185">Reference proteome</keyword>
<feature type="domain" description="Phosphatidic acid phosphatase type 2/haloperoxidase" evidence="1">
    <location>
        <begin position="90"/>
        <end position="206"/>
    </location>
</feature>
<organism evidence="2 3">
    <name type="scientific">Spongiivirga citrea</name>
    <dbReference type="NCBI Taxonomy" id="1481457"/>
    <lineage>
        <taxon>Bacteria</taxon>
        <taxon>Pseudomonadati</taxon>
        <taxon>Bacteroidota</taxon>
        <taxon>Flavobacteriia</taxon>
        <taxon>Flavobacteriales</taxon>
        <taxon>Flavobacteriaceae</taxon>
        <taxon>Spongiivirga</taxon>
    </lineage>
</organism>
<evidence type="ECO:0000313" key="3">
    <source>
        <dbReference type="Proteomes" id="UP000474296"/>
    </source>
</evidence>
<dbReference type="EMBL" id="JAABOQ010000008">
    <property type="protein sequence ID" value="NER18970.1"/>
    <property type="molecule type" value="Genomic_DNA"/>
</dbReference>
<dbReference type="InterPro" id="IPR036938">
    <property type="entry name" value="PAP2/HPO_sf"/>
</dbReference>
<dbReference type="SMART" id="SM00014">
    <property type="entry name" value="acidPPc"/>
    <property type="match status" value="1"/>
</dbReference>
<protein>
    <submittedName>
        <fullName evidence="2">Phosphatase PAP2 family protein</fullName>
    </submittedName>
</protein>
<reference evidence="2 3" key="1">
    <citation type="submission" date="2020-01" db="EMBL/GenBank/DDBJ databases">
        <title>Spongiivirga citrea KCTC 32990T.</title>
        <authorList>
            <person name="Wang G."/>
        </authorList>
    </citation>
    <scope>NUCLEOTIDE SEQUENCE [LARGE SCALE GENOMIC DNA]</scope>
    <source>
        <strain evidence="2 3">KCTC 32990</strain>
    </source>
</reference>
<dbReference type="InterPro" id="IPR000326">
    <property type="entry name" value="PAP2/HPO"/>
</dbReference>
<dbReference type="Gene3D" id="1.20.144.10">
    <property type="entry name" value="Phosphatidic acid phosphatase type 2/haloperoxidase"/>
    <property type="match status" value="1"/>
</dbReference>
<proteinExistence type="predicted"/>